<keyword evidence="1" id="KW-1133">Transmembrane helix</keyword>
<dbReference type="Proteomes" id="UP000053820">
    <property type="component" value="Unassembled WGS sequence"/>
</dbReference>
<feature type="transmembrane region" description="Helical" evidence="1">
    <location>
        <begin position="75"/>
        <end position="96"/>
    </location>
</feature>
<keyword evidence="4" id="KW-1185">Reference proteome</keyword>
<accession>A0A0C9W5C7</accession>
<feature type="transmembrane region" description="Helical" evidence="1">
    <location>
        <begin position="38"/>
        <end position="55"/>
    </location>
</feature>
<evidence type="ECO:0000313" key="4">
    <source>
        <dbReference type="Proteomes" id="UP000053820"/>
    </source>
</evidence>
<sequence length="241" mass="26733">MASSLMSNAGGSVADTTQVYVNHGIGKLLLSVFPSARTHLQLAVAIAAVWAYEFIITFDEELTFIRDSRWNYVKVVYLICRYLTFPVVALNIPHLLQLGLSLETCSRYFAFNSFACGIIIAAADLLFWVRNYALWGGRRTAMLIMGFNYLACVVSIAVLLTIFNATVTAFSVVVILTNALLSPPYADLSSNLQAVFHAILVTRMHRELWMADRRKCPETPTEITLPPIQFIDPTSPTSTTA</sequence>
<feature type="transmembrane region" description="Helical" evidence="1">
    <location>
        <begin position="149"/>
        <end position="176"/>
    </location>
</feature>
<gene>
    <name evidence="3" type="ORF">HYDPIDRAFT_34856</name>
</gene>
<reference evidence="3 4" key="1">
    <citation type="submission" date="2014-04" db="EMBL/GenBank/DDBJ databases">
        <title>Evolutionary Origins and Diversification of the Mycorrhizal Mutualists.</title>
        <authorList>
            <consortium name="DOE Joint Genome Institute"/>
            <consortium name="Mycorrhizal Genomics Consortium"/>
            <person name="Kohler A."/>
            <person name="Kuo A."/>
            <person name="Nagy L.G."/>
            <person name="Floudas D."/>
            <person name="Copeland A."/>
            <person name="Barry K.W."/>
            <person name="Cichocki N."/>
            <person name="Veneault-Fourrey C."/>
            <person name="LaButti K."/>
            <person name="Lindquist E.A."/>
            <person name="Lipzen A."/>
            <person name="Lundell T."/>
            <person name="Morin E."/>
            <person name="Murat C."/>
            <person name="Riley R."/>
            <person name="Ohm R."/>
            <person name="Sun H."/>
            <person name="Tunlid A."/>
            <person name="Henrissat B."/>
            <person name="Grigoriev I.V."/>
            <person name="Hibbett D.S."/>
            <person name="Martin F."/>
        </authorList>
    </citation>
    <scope>NUCLEOTIDE SEQUENCE [LARGE SCALE GENOMIC DNA]</scope>
    <source>
        <strain evidence="3 4">MD-312</strain>
    </source>
</reference>
<dbReference type="Pfam" id="PF20151">
    <property type="entry name" value="DUF6533"/>
    <property type="match status" value="1"/>
</dbReference>
<dbReference type="InterPro" id="IPR045340">
    <property type="entry name" value="DUF6533"/>
</dbReference>
<dbReference type="HOGENOM" id="CLU_035509_11_2_1"/>
<keyword evidence="1" id="KW-0812">Transmembrane</keyword>
<evidence type="ECO:0000256" key="1">
    <source>
        <dbReference type="SAM" id="Phobius"/>
    </source>
</evidence>
<feature type="domain" description="DUF6533" evidence="2">
    <location>
        <begin position="42"/>
        <end position="85"/>
    </location>
</feature>
<evidence type="ECO:0000313" key="3">
    <source>
        <dbReference type="EMBL" id="KIJ57716.1"/>
    </source>
</evidence>
<feature type="transmembrane region" description="Helical" evidence="1">
    <location>
        <begin position="108"/>
        <end position="129"/>
    </location>
</feature>
<organism evidence="3 4">
    <name type="scientific">Hydnomerulius pinastri MD-312</name>
    <dbReference type="NCBI Taxonomy" id="994086"/>
    <lineage>
        <taxon>Eukaryota</taxon>
        <taxon>Fungi</taxon>
        <taxon>Dikarya</taxon>
        <taxon>Basidiomycota</taxon>
        <taxon>Agaricomycotina</taxon>
        <taxon>Agaricomycetes</taxon>
        <taxon>Agaricomycetidae</taxon>
        <taxon>Boletales</taxon>
        <taxon>Boletales incertae sedis</taxon>
        <taxon>Leucogyrophana</taxon>
    </lineage>
</organism>
<protein>
    <recommendedName>
        <fullName evidence="2">DUF6533 domain-containing protein</fullName>
    </recommendedName>
</protein>
<dbReference type="EMBL" id="KN840159">
    <property type="protein sequence ID" value="KIJ57716.1"/>
    <property type="molecule type" value="Genomic_DNA"/>
</dbReference>
<proteinExistence type="predicted"/>
<dbReference type="AlphaFoldDB" id="A0A0C9W5C7"/>
<dbReference type="OrthoDB" id="3350812at2759"/>
<name>A0A0C9W5C7_9AGAM</name>
<keyword evidence="1" id="KW-0472">Membrane</keyword>
<evidence type="ECO:0000259" key="2">
    <source>
        <dbReference type="Pfam" id="PF20151"/>
    </source>
</evidence>